<dbReference type="GO" id="GO:0016740">
    <property type="term" value="F:transferase activity"/>
    <property type="evidence" value="ECO:0007669"/>
    <property type="project" value="UniProtKB-KW"/>
</dbReference>
<accession>A0A1J5R0D1</accession>
<dbReference type="GO" id="GO:0006450">
    <property type="term" value="P:regulation of translational fidelity"/>
    <property type="evidence" value="ECO:0007669"/>
    <property type="project" value="InterPro"/>
</dbReference>
<gene>
    <name evidence="1" type="primary">gatC_9</name>
    <name evidence="1" type="ORF">GALL_291410</name>
</gene>
<keyword evidence="1" id="KW-0436">Ligase</keyword>
<dbReference type="AlphaFoldDB" id="A0A1J5R0D1"/>
<dbReference type="PANTHER" id="PTHR15004:SF0">
    <property type="entry name" value="GLUTAMYL-TRNA(GLN) AMIDOTRANSFERASE SUBUNIT C, MITOCHONDRIAL"/>
    <property type="match status" value="1"/>
</dbReference>
<dbReference type="InterPro" id="IPR003837">
    <property type="entry name" value="GatC"/>
</dbReference>
<sequence>MQVTDTTIDNLAHLARLRFSEDEKGPIKKDLQNMIAFVEQLKEIDTTGVEPILHMSDTANVLRDDVIKGSVSREDALKNAPLKDEEFFKVPTVIKK</sequence>
<name>A0A1J5R0D1_9ZZZZ</name>
<keyword evidence="1" id="KW-0808">Transferase</keyword>
<protein>
    <submittedName>
        <fullName evidence="1">Glutamyl-tRNA(Gln) amidotransferase subunit C</fullName>
        <ecNumber evidence="1">6.3.5.-</ecNumber>
    </submittedName>
</protein>
<dbReference type="GO" id="GO:0070681">
    <property type="term" value="P:glutaminyl-tRNAGln biosynthesis via transamidation"/>
    <property type="evidence" value="ECO:0007669"/>
    <property type="project" value="TreeGrafter"/>
</dbReference>
<dbReference type="Pfam" id="PF02686">
    <property type="entry name" value="GatC"/>
    <property type="match status" value="1"/>
</dbReference>
<organism evidence="1">
    <name type="scientific">mine drainage metagenome</name>
    <dbReference type="NCBI Taxonomy" id="410659"/>
    <lineage>
        <taxon>unclassified sequences</taxon>
        <taxon>metagenomes</taxon>
        <taxon>ecological metagenomes</taxon>
    </lineage>
</organism>
<dbReference type="EC" id="6.3.5.-" evidence="1"/>
<proteinExistence type="inferred from homology"/>
<dbReference type="NCBIfam" id="TIGR00135">
    <property type="entry name" value="gatC"/>
    <property type="match status" value="1"/>
</dbReference>
<dbReference type="InterPro" id="IPR036113">
    <property type="entry name" value="Asp/Glu-ADT_sf_sub_c"/>
</dbReference>
<dbReference type="GO" id="GO:0016874">
    <property type="term" value="F:ligase activity"/>
    <property type="evidence" value="ECO:0007669"/>
    <property type="project" value="UniProtKB-KW"/>
</dbReference>
<dbReference type="SUPFAM" id="SSF141000">
    <property type="entry name" value="Glu-tRNAGln amidotransferase C subunit"/>
    <property type="match status" value="1"/>
</dbReference>
<dbReference type="Gene3D" id="1.10.20.60">
    <property type="entry name" value="Glu-tRNAGln amidotransferase C subunit, N-terminal domain"/>
    <property type="match status" value="1"/>
</dbReference>
<comment type="caution">
    <text evidence="1">The sequence shown here is derived from an EMBL/GenBank/DDBJ whole genome shotgun (WGS) entry which is preliminary data.</text>
</comment>
<reference evidence="1" key="1">
    <citation type="submission" date="2016-10" db="EMBL/GenBank/DDBJ databases">
        <title>Sequence of Gallionella enrichment culture.</title>
        <authorList>
            <person name="Poehlein A."/>
            <person name="Muehling M."/>
            <person name="Daniel R."/>
        </authorList>
    </citation>
    <scope>NUCLEOTIDE SEQUENCE</scope>
</reference>
<dbReference type="EMBL" id="MLJW01000350">
    <property type="protein sequence ID" value="OIQ88962.1"/>
    <property type="molecule type" value="Genomic_DNA"/>
</dbReference>
<dbReference type="HAMAP" id="MF_00122">
    <property type="entry name" value="GatC"/>
    <property type="match status" value="1"/>
</dbReference>
<dbReference type="PANTHER" id="PTHR15004">
    <property type="entry name" value="GLUTAMYL-TRNA(GLN) AMIDOTRANSFERASE SUBUNIT C, MITOCHONDRIAL"/>
    <property type="match status" value="1"/>
</dbReference>
<evidence type="ECO:0000313" key="1">
    <source>
        <dbReference type="EMBL" id="OIQ88962.1"/>
    </source>
</evidence>